<dbReference type="PATRIC" id="fig|1538.10.peg.3409"/>
<comment type="caution">
    <text evidence="1">The sequence shown here is derived from an EMBL/GenBank/DDBJ whole genome shotgun (WGS) entry which is preliminary data.</text>
</comment>
<accession>A0A168LQN1</accession>
<sequence length="131" mass="15323">MFENFKRVNLTTGLPYMSITQNGITFSKNVIIKMGRPAYVELLMNDEDKQLAIKVCDEDEEDSIQFVKSKRTINVRWNNKDFLNTLSRITGWNLEKEGYRVLGDWYDSEKAMLFELSKATPIKEKKNESDD</sequence>
<gene>
    <name evidence="1" type="ORF">WY13_03351</name>
</gene>
<dbReference type="AlphaFoldDB" id="A0A168LQN1"/>
<name>A0A168LQN1_9CLOT</name>
<evidence type="ECO:0000313" key="1">
    <source>
        <dbReference type="EMBL" id="OAA83564.1"/>
    </source>
</evidence>
<dbReference type="RefSeq" id="WP_063556640.1">
    <property type="nucleotide sequence ID" value="NZ_LITT01000058.1"/>
</dbReference>
<evidence type="ECO:0000313" key="2">
    <source>
        <dbReference type="Proteomes" id="UP000077407"/>
    </source>
</evidence>
<dbReference type="Proteomes" id="UP000077407">
    <property type="component" value="Unassembled WGS sequence"/>
</dbReference>
<dbReference type="OrthoDB" id="2300154at2"/>
<protein>
    <submittedName>
        <fullName evidence="1">Uncharacterized protein</fullName>
    </submittedName>
</protein>
<organism evidence="1 2">
    <name type="scientific">Clostridium ljungdahlii</name>
    <dbReference type="NCBI Taxonomy" id="1538"/>
    <lineage>
        <taxon>Bacteria</taxon>
        <taxon>Bacillati</taxon>
        <taxon>Bacillota</taxon>
        <taxon>Clostridia</taxon>
        <taxon>Eubacteriales</taxon>
        <taxon>Clostridiaceae</taxon>
        <taxon>Clostridium</taxon>
    </lineage>
</organism>
<dbReference type="EMBL" id="LITT01000058">
    <property type="protein sequence ID" value="OAA83564.1"/>
    <property type="molecule type" value="Genomic_DNA"/>
</dbReference>
<proteinExistence type="predicted"/>
<reference evidence="1 2" key="1">
    <citation type="journal article" date="2015" name="Biotechnol. Bioeng.">
        <title>Genome sequence and phenotypic characterization of Caulobacter segnis.</title>
        <authorList>
            <person name="Patel S."/>
            <person name="Fletcher B."/>
            <person name="Scott D.C."/>
            <person name="Ely B."/>
        </authorList>
    </citation>
    <scope>NUCLEOTIDE SEQUENCE [LARGE SCALE GENOMIC DNA]</scope>
    <source>
        <strain evidence="1 2">ERI-2</strain>
    </source>
</reference>